<dbReference type="OrthoDB" id="6612291at2759"/>
<dbReference type="InterPro" id="IPR005828">
    <property type="entry name" value="MFS_sugar_transport-like"/>
</dbReference>
<feature type="transmembrane region" description="Helical" evidence="7">
    <location>
        <begin position="191"/>
        <end position="209"/>
    </location>
</feature>
<organism evidence="9 10">
    <name type="scientific">Neohortaea acidophila</name>
    <dbReference type="NCBI Taxonomy" id="245834"/>
    <lineage>
        <taxon>Eukaryota</taxon>
        <taxon>Fungi</taxon>
        <taxon>Dikarya</taxon>
        <taxon>Ascomycota</taxon>
        <taxon>Pezizomycotina</taxon>
        <taxon>Dothideomycetes</taxon>
        <taxon>Dothideomycetidae</taxon>
        <taxon>Mycosphaerellales</taxon>
        <taxon>Teratosphaeriaceae</taxon>
        <taxon>Neohortaea</taxon>
    </lineage>
</organism>
<dbReference type="Gene3D" id="1.20.1250.20">
    <property type="entry name" value="MFS general substrate transporter like domains"/>
    <property type="match status" value="1"/>
</dbReference>
<keyword evidence="6 7" id="KW-0472">Membrane</keyword>
<dbReference type="GO" id="GO:0016020">
    <property type="term" value="C:membrane"/>
    <property type="evidence" value="ECO:0007669"/>
    <property type="project" value="UniProtKB-SubCell"/>
</dbReference>
<name>A0A6A6Q603_9PEZI</name>
<feature type="transmembrane region" description="Helical" evidence="7">
    <location>
        <begin position="443"/>
        <end position="462"/>
    </location>
</feature>
<evidence type="ECO:0000256" key="3">
    <source>
        <dbReference type="ARBA" id="ARBA00022448"/>
    </source>
</evidence>
<feature type="transmembrane region" description="Helical" evidence="7">
    <location>
        <begin position="21"/>
        <end position="42"/>
    </location>
</feature>
<evidence type="ECO:0000313" key="10">
    <source>
        <dbReference type="Proteomes" id="UP000799767"/>
    </source>
</evidence>
<feature type="transmembrane region" description="Helical" evidence="7">
    <location>
        <begin position="343"/>
        <end position="362"/>
    </location>
</feature>
<feature type="transmembrane region" description="Helical" evidence="7">
    <location>
        <begin position="414"/>
        <end position="437"/>
    </location>
</feature>
<evidence type="ECO:0000256" key="5">
    <source>
        <dbReference type="ARBA" id="ARBA00022989"/>
    </source>
</evidence>
<dbReference type="RefSeq" id="XP_033593973.1">
    <property type="nucleotide sequence ID" value="XM_033737857.1"/>
</dbReference>
<dbReference type="Proteomes" id="UP000799767">
    <property type="component" value="Unassembled WGS sequence"/>
</dbReference>
<dbReference type="GO" id="GO:0005351">
    <property type="term" value="F:carbohydrate:proton symporter activity"/>
    <property type="evidence" value="ECO:0007669"/>
    <property type="project" value="TreeGrafter"/>
</dbReference>
<dbReference type="PANTHER" id="PTHR48022">
    <property type="entry name" value="PLASTIDIC GLUCOSE TRANSPORTER 4"/>
    <property type="match status" value="1"/>
</dbReference>
<keyword evidence="4 7" id="KW-0812">Transmembrane</keyword>
<evidence type="ECO:0000256" key="7">
    <source>
        <dbReference type="SAM" id="Phobius"/>
    </source>
</evidence>
<dbReference type="GeneID" id="54478859"/>
<sequence length="517" mass="57236">MGFLSGGKNEHQGRQINAYNIFVLLLLGFGSITYGYSASIIATTLGQPSFLEYYALETRPGGLSLESCTNGLFFAGGVIGPLLLPWVADKYGRRASIALAATLCLISGAIMAGSTNIGEFIVMRFVSGLGTMMMLAAIPLLMNEIVPNSMRGGLVELHSIFFILGYAIAAWVGFGFLFWKKGGVDNTWRPPLALQSGFALLTLIALIWVPESPRWLILQGRVEEAERILTRLHSDPRDPDKAYAKAELYQIKKQIVIDRTLGNSWLDIIRKPSYRKRALIGMATCGFIQSSGDLVINNYGPTLYRLLGFSVVKQLLYPAAWLTFTLGVSVIAMPLIDRFPRNIYMAVGLWGCMCCLIVEAALTAEFVPSHNTAALSAAVAMFFVFQIFDTAMLNAPEWAFLGEIFPTHIRAKGMCVSISMVSLTNVVYLQAAPVAFANIGWRYYLVFIILTFIGGFVFLFTFPDTRRLPLEEIAALFGDAHEVAIYHQEIEVDNETHTVIDHHNEFSDEKNTDLQKE</sequence>
<evidence type="ECO:0000256" key="1">
    <source>
        <dbReference type="ARBA" id="ARBA00004141"/>
    </source>
</evidence>
<feature type="transmembrane region" description="Helical" evidence="7">
    <location>
        <begin position="96"/>
        <end position="115"/>
    </location>
</feature>
<dbReference type="InterPro" id="IPR050360">
    <property type="entry name" value="MFS_Sugar_Transporters"/>
</dbReference>
<feature type="domain" description="Major facilitator superfamily (MFS) profile" evidence="8">
    <location>
        <begin position="23"/>
        <end position="466"/>
    </location>
</feature>
<feature type="transmembrane region" description="Helical" evidence="7">
    <location>
        <begin position="121"/>
        <end position="142"/>
    </location>
</feature>
<proteinExistence type="inferred from homology"/>
<evidence type="ECO:0000259" key="8">
    <source>
        <dbReference type="PROSITE" id="PS50850"/>
    </source>
</evidence>
<dbReference type="PANTHER" id="PTHR48022:SF11">
    <property type="entry name" value="MONOSACCHARIDE TRANSPORTER (HXT8), PUTATIVE (AFU_ORTHOLOGUE AFUA_2G08120)-RELATED"/>
    <property type="match status" value="1"/>
</dbReference>
<evidence type="ECO:0000256" key="4">
    <source>
        <dbReference type="ARBA" id="ARBA00022692"/>
    </source>
</evidence>
<dbReference type="EMBL" id="MU001631">
    <property type="protein sequence ID" value="KAF2487404.1"/>
    <property type="molecule type" value="Genomic_DNA"/>
</dbReference>
<keyword evidence="10" id="KW-1185">Reference proteome</keyword>
<reference evidence="9" key="1">
    <citation type="journal article" date="2020" name="Stud. Mycol.">
        <title>101 Dothideomycetes genomes: a test case for predicting lifestyles and emergence of pathogens.</title>
        <authorList>
            <person name="Haridas S."/>
            <person name="Albert R."/>
            <person name="Binder M."/>
            <person name="Bloem J."/>
            <person name="Labutti K."/>
            <person name="Salamov A."/>
            <person name="Andreopoulos B."/>
            <person name="Baker S."/>
            <person name="Barry K."/>
            <person name="Bills G."/>
            <person name="Bluhm B."/>
            <person name="Cannon C."/>
            <person name="Castanera R."/>
            <person name="Culley D."/>
            <person name="Daum C."/>
            <person name="Ezra D."/>
            <person name="Gonzalez J."/>
            <person name="Henrissat B."/>
            <person name="Kuo A."/>
            <person name="Liang C."/>
            <person name="Lipzen A."/>
            <person name="Lutzoni F."/>
            <person name="Magnuson J."/>
            <person name="Mondo S."/>
            <person name="Nolan M."/>
            <person name="Ohm R."/>
            <person name="Pangilinan J."/>
            <person name="Park H.-J."/>
            <person name="Ramirez L."/>
            <person name="Alfaro M."/>
            <person name="Sun H."/>
            <person name="Tritt A."/>
            <person name="Yoshinaga Y."/>
            <person name="Zwiers L.-H."/>
            <person name="Turgeon B."/>
            <person name="Goodwin S."/>
            <person name="Spatafora J."/>
            <person name="Crous P."/>
            <person name="Grigoriev I."/>
        </authorList>
    </citation>
    <scope>NUCLEOTIDE SEQUENCE</scope>
    <source>
        <strain evidence="9">CBS 113389</strain>
    </source>
</reference>
<dbReference type="InterPro" id="IPR020846">
    <property type="entry name" value="MFS_dom"/>
</dbReference>
<dbReference type="PROSITE" id="PS50850">
    <property type="entry name" value="MFS"/>
    <property type="match status" value="1"/>
</dbReference>
<feature type="transmembrane region" description="Helical" evidence="7">
    <location>
        <begin position="374"/>
        <end position="393"/>
    </location>
</feature>
<dbReference type="InterPro" id="IPR036259">
    <property type="entry name" value="MFS_trans_sf"/>
</dbReference>
<evidence type="ECO:0000313" key="9">
    <source>
        <dbReference type="EMBL" id="KAF2487404.1"/>
    </source>
</evidence>
<dbReference type="InterPro" id="IPR003663">
    <property type="entry name" value="Sugar/inositol_transpt"/>
</dbReference>
<evidence type="ECO:0000256" key="2">
    <source>
        <dbReference type="ARBA" id="ARBA00010992"/>
    </source>
</evidence>
<evidence type="ECO:0000256" key="6">
    <source>
        <dbReference type="ARBA" id="ARBA00023136"/>
    </source>
</evidence>
<keyword evidence="3" id="KW-0813">Transport</keyword>
<dbReference type="Pfam" id="PF00083">
    <property type="entry name" value="Sugar_tr"/>
    <property type="match status" value="1"/>
</dbReference>
<comment type="similarity">
    <text evidence="2">Belongs to the major facilitator superfamily. Sugar transporter (TC 2.A.1.1) family.</text>
</comment>
<keyword evidence="5 7" id="KW-1133">Transmembrane helix</keyword>
<feature type="transmembrane region" description="Helical" evidence="7">
    <location>
        <begin position="316"/>
        <end position="336"/>
    </location>
</feature>
<comment type="subcellular location">
    <subcellularLocation>
        <location evidence="1">Membrane</location>
        <topology evidence="1">Multi-pass membrane protein</topology>
    </subcellularLocation>
</comment>
<gene>
    <name evidence="9" type="ORF">BDY17DRAFT_329034</name>
</gene>
<dbReference type="SUPFAM" id="SSF103473">
    <property type="entry name" value="MFS general substrate transporter"/>
    <property type="match status" value="1"/>
</dbReference>
<protein>
    <submittedName>
        <fullName evidence="9">MFS transporter</fullName>
    </submittedName>
</protein>
<accession>A0A6A6Q603</accession>
<feature type="transmembrane region" description="Helical" evidence="7">
    <location>
        <begin position="154"/>
        <end position="179"/>
    </location>
</feature>
<dbReference type="AlphaFoldDB" id="A0A6A6Q603"/>
<dbReference type="PRINTS" id="PR00171">
    <property type="entry name" value="SUGRTRNSPORT"/>
</dbReference>